<dbReference type="InterPro" id="IPR001650">
    <property type="entry name" value="Helicase_C-like"/>
</dbReference>
<dbReference type="PROSITE" id="PS51192">
    <property type="entry name" value="HELICASE_ATP_BIND_1"/>
    <property type="match status" value="1"/>
</dbReference>
<keyword evidence="4" id="KW-0547">Nucleotide-binding</keyword>
<evidence type="ECO:0000259" key="3">
    <source>
        <dbReference type="PROSITE" id="PS51192"/>
    </source>
</evidence>
<dbReference type="PANTHER" id="PTHR47396">
    <property type="entry name" value="TYPE I RESTRICTION ENZYME ECOKI R PROTEIN"/>
    <property type="match status" value="1"/>
</dbReference>
<dbReference type="SMART" id="SM00487">
    <property type="entry name" value="DEXDc"/>
    <property type="match status" value="1"/>
</dbReference>
<dbReference type="InterPro" id="IPR003356">
    <property type="entry name" value="DNA_methylase_A-5"/>
</dbReference>
<keyword evidence="5" id="KW-1185">Reference proteome</keyword>
<gene>
    <name evidence="4" type="ORF">HQ603_13150</name>
</gene>
<dbReference type="Pfam" id="PF02384">
    <property type="entry name" value="N6_Mtase"/>
    <property type="match status" value="1"/>
</dbReference>
<dbReference type="Pfam" id="PF13156">
    <property type="entry name" value="Mrr_cat_2"/>
    <property type="match status" value="1"/>
</dbReference>
<name>A0ABS7P954_9NOCA</name>
<keyword evidence="1" id="KW-0680">Restriction system</keyword>
<accession>A0ABS7P954</accession>
<dbReference type="InterPro" id="IPR011856">
    <property type="entry name" value="tRNA_endonuc-like_dom_sf"/>
</dbReference>
<dbReference type="PROSITE" id="PS00092">
    <property type="entry name" value="N6_MTASE"/>
    <property type="match status" value="1"/>
</dbReference>
<dbReference type="CDD" id="cd22333">
    <property type="entry name" value="LlaBIII_nuclease-like"/>
    <property type="match status" value="1"/>
</dbReference>
<evidence type="ECO:0000313" key="5">
    <source>
        <dbReference type="Proteomes" id="UP000825228"/>
    </source>
</evidence>
<dbReference type="SUPFAM" id="SSF53335">
    <property type="entry name" value="S-adenosyl-L-methionine-dependent methyltransferases"/>
    <property type="match status" value="1"/>
</dbReference>
<dbReference type="Gene3D" id="3.40.50.150">
    <property type="entry name" value="Vaccinia Virus protein VP39"/>
    <property type="match status" value="1"/>
</dbReference>
<organism evidence="4 5">
    <name type="scientific">Rhodococcoides corynebacterioides</name>
    <dbReference type="NCBI Taxonomy" id="53972"/>
    <lineage>
        <taxon>Bacteria</taxon>
        <taxon>Bacillati</taxon>
        <taxon>Actinomycetota</taxon>
        <taxon>Actinomycetes</taxon>
        <taxon>Mycobacteriales</taxon>
        <taxon>Nocardiaceae</taxon>
        <taxon>Rhodococcoides</taxon>
    </lineage>
</organism>
<dbReference type="Pfam" id="PF04851">
    <property type="entry name" value="ResIII"/>
    <property type="match status" value="1"/>
</dbReference>
<dbReference type="RefSeq" id="WP_222684962.1">
    <property type="nucleotide sequence ID" value="NZ_JABUBT010000014.1"/>
</dbReference>
<evidence type="ECO:0000313" key="4">
    <source>
        <dbReference type="EMBL" id="MBY6367701.1"/>
    </source>
</evidence>
<protein>
    <submittedName>
        <fullName evidence="4">DEAD/DEAH box helicase</fullName>
    </submittedName>
</protein>
<keyword evidence="4" id="KW-0378">Hydrolase</keyword>
<dbReference type="InterPro" id="IPR029063">
    <property type="entry name" value="SAM-dependent_MTases_sf"/>
</dbReference>
<dbReference type="InterPro" id="IPR027417">
    <property type="entry name" value="P-loop_NTPase"/>
</dbReference>
<dbReference type="InterPro" id="IPR041635">
    <property type="entry name" value="Type_ISP_LLaBIII_C"/>
</dbReference>
<reference evidence="4 5" key="1">
    <citation type="submission" date="2020-06" db="EMBL/GenBank/DDBJ databases">
        <title>Taxonomy, biology and ecology of Rhodococcus bacteria occurring in California pistachio and other woody hosts as revealed by genome sequence analyses.</title>
        <authorList>
            <person name="Gai Y."/>
            <person name="Riely B."/>
        </authorList>
    </citation>
    <scope>NUCLEOTIDE SEQUENCE [LARGE SCALE GENOMIC DNA]</scope>
    <source>
        <strain evidence="4 5">BP-281</strain>
    </source>
</reference>
<dbReference type="InterPro" id="IPR011335">
    <property type="entry name" value="Restrct_endonuc-II-like"/>
</dbReference>
<dbReference type="Pfam" id="PF18135">
    <property type="entry name" value="Type_ISP_C"/>
    <property type="match status" value="1"/>
</dbReference>
<dbReference type="PRINTS" id="PR00507">
    <property type="entry name" value="N12N6MTFRASE"/>
</dbReference>
<evidence type="ECO:0000256" key="2">
    <source>
        <dbReference type="SAM" id="MobiDB-lite"/>
    </source>
</evidence>
<feature type="domain" description="Helicase ATP-binding" evidence="3">
    <location>
        <begin position="189"/>
        <end position="388"/>
    </location>
</feature>
<feature type="compositionally biased region" description="Low complexity" evidence="2">
    <location>
        <begin position="699"/>
        <end position="708"/>
    </location>
</feature>
<proteinExistence type="predicted"/>
<dbReference type="Pfam" id="PF22240">
    <property type="entry name" value="ISP_coupler"/>
    <property type="match status" value="1"/>
</dbReference>
<dbReference type="SMART" id="SM00490">
    <property type="entry name" value="HELICc"/>
    <property type="match status" value="1"/>
</dbReference>
<dbReference type="InterPro" id="IPR006935">
    <property type="entry name" value="Helicase/UvrB_N"/>
</dbReference>
<dbReference type="EMBL" id="JABUBU010000012">
    <property type="protein sequence ID" value="MBY6367701.1"/>
    <property type="molecule type" value="Genomic_DNA"/>
</dbReference>
<dbReference type="InterPro" id="IPR053980">
    <property type="entry name" value="ISP_coupler"/>
</dbReference>
<feature type="region of interest" description="Disordered" evidence="2">
    <location>
        <begin position="669"/>
        <end position="712"/>
    </location>
</feature>
<dbReference type="InterPro" id="IPR014001">
    <property type="entry name" value="Helicase_ATP-bd"/>
</dbReference>
<sequence>MASVHEVIQAFRNEPTNSERGTKFEQLMVRYFELDPTLSQQYEQVWRWIDWPDRQGKVDTGIDLVARERDTGDYTAIQCKFYEPTTTLTKSDLDSFFTASGKTFTTTEGTRSFTNRVIISTTDRWGKNAEDAINNQTIPVQRIGLAEISDAPIDWDVAWPDGRLTVELSEAVRNEPRPHQVEAIDAVFGGFAAGNDRGKLIMACGTGKTFTALKIAERTADEAGGSARILFAVPSISLLSQTLREWTAQTHLDIRAFAVCSDTKVSRSAEDYSTVDVAIPVTTDPDTLAGHMAHRKRSKGLTVVFTTYQSLPTVAAAQGLGVDPFDLVICDEAHRTTGVTVAGADESNFVRVHDADFLKAARRLYMTATPRIFDDAVKEKAADHSAELSSMDDLDIYGPEFHRLSFGDAVERGLLTDYKVIVLTVDETLVAAPMQKQLAGNFAELQLDDASKIVGCWNGLAKRAGRSPDGEGFAVGAPPMKRAVAFAKDIAASKQVAEVFPAVVDAYRGLLDENENDGEAVDATNRDLVVSARHVDGTFNALRRNEQLSWLKAPVPEGECRILSNARCLSEGVDVPALDAVLFLHPRNSVVDVVQSVGRVMRLSPEKDYGYIILPVAVPAGVSPSQALSDNRRFKVVWQVLNALRAHDDRFNAMVNSIALNATTKQAKTGQGNDRLLGGHIGPTTDSDETIGDGHSTDGGDTPTATTDTGGGGETATQMALFALSEWQEAIYARIVDKVGTRVYWEQWAADVADIAAAQIARINALLDGASPTVAAQFEKFLTGLRANLNDSISRDDAISMLSQHLITRPVFDALFAGHDFAAHNPVSIVMQQMLDTLDDANLESETAGLDRFYDSVRVRASEVTSAEGKQQVIAELYERFFRVAFKKQSDALGIVYTPVEIVDFILRAADHVSKEHFGRGLTDEGVHVLDPFTGTGTFLTRLLQSGLILPDDLARKYREELHANEIMLLAYYIAAVNIETTYHALTTPDGENGQYQAFEGIVLADTFQITEDGDTMDTIMFPQNNERIVRQIEAPINVIVGNPPYSVGQDSANDGNANLRYPTLDARIAETYAERSTGTNKNSLYDSYYRAYRWATDRIGGTGIVAFVSNGGWIDGNTADGVRLSFADEFAHLWIYNLRGNQRTAGELSRKEGGKVFGSGSRSTIVIFVGVKDVSHTGPVQIHYRNIGDYFDRDQKLRLVASSAIDTLEWDTITPNTSGDWIGQRDDNFGTWPVIGDRGQPSSAVFRRFSRGIETSRDAWVYDYSQTALEANVRRLIDNYNALHEPFATFCTANSITKPKEADVTAFLTAQPDAAREDHIKWSRSLRTHLARRAVLAFNDDGIRPSTYRPFTALWSYFDGHLNHERSQLPSMFPTLHHDNYGFVVMGPRPAADFAVMASRTMPDVAMFTYTVQFFPRYTYERVNGASGSELDFGSSADELSVDEWGYRRVDNISDDILAVYQAALGDSVTKDQIFWSVYGQLHVPAYRETYAADLKKILPHIPTPDSMERFAQLAEAGEKLGALHIGYEEVDPYPLDMQLKAGVDKHDRETWRVQKMKWRSRTDHTAIVYNPKVTISGIPPEAEGYMLGSRSALAWIIDRYQVKTDKASGIVNDPNLWCDEHDDPTYIVELIKKVTTVAVETMRIVSSLEPSGDAS</sequence>
<keyword evidence="4" id="KW-0067">ATP-binding</keyword>
<dbReference type="InterPro" id="IPR050742">
    <property type="entry name" value="Helicase_Restrict-Modif_Enz"/>
</dbReference>
<dbReference type="Pfam" id="PF00271">
    <property type="entry name" value="Helicase_C"/>
    <property type="match status" value="1"/>
</dbReference>
<comment type="caution">
    <text evidence="4">The sequence shown here is derived from an EMBL/GenBank/DDBJ whole genome shotgun (WGS) entry which is preliminary data.</text>
</comment>
<dbReference type="InterPro" id="IPR002052">
    <property type="entry name" value="DNA_methylase_N6_adenine_CS"/>
</dbReference>
<dbReference type="SUPFAM" id="SSF52540">
    <property type="entry name" value="P-loop containing nucleoside triphosphate hydrolases"/>
    <property type="match status" value="2"/>
</dbReference>
<dbReference type="InterPro" id="IPR039442">
    <property type="entry name" value="Mrr-like_dom"/>
</dbReference>
<dbReference type="Gene3D" id="3.40.1350.10">
    <property type="match status" value="1"/>
</dbReference>
<dbReference type="Proteomes" id="UP000825228">
    <property type="component" value="Unassembled WGS sequence"/>
</dbReference>
<keyword evidence="4" id="KW-0347">Helicase</keyword>
<dbReference type="Gene3D" id="3.40.50.300">
    <property type="entry name" value="P-loop containing nucleotide triphosphate hydrolases"/>
    <property type="match status" value="2"/>
</dbReference>
<dbReference type="PANTHER" id="PTHR47396:SF1">
    <property type="entry name" value="ATP-DEPENDENT HELICASE IRC3-RELATED"/>
    <property type="match status" value="1"/>
</dbReference>
<evidence type="ECO:0000256" key="1">
    <source>
        <dbReference type="ARBA" id="ARBA00022747"/>
    </source>
</evidence>
<dbReference type="SUPFAM" id="SSF52980">
    <property type="entry name" value="Restriction endonuclease-like"/>
    <property type="match status" value="1"/>
</dbReference>
<dbReference type="CDD" id="cd18785">
    <property type="entry name" value="SF2_C"/>
    <property type="match status" value="1"/>
</dbReference>
<dbReference type="GO" id="GO:0004386">
    <property type="term" value="F:helicase activity"/>
    <property type="evidence" value="ECO:0007669"/>
    <property type="project" value="UniProtKB-KW"/>
</dbReference>